<gene>
    <name evidence="1" type="ORF">SAMN06297164_3646</name>
</gene>
<reference evidence="1 2" key="1">
    <citation type="submission" date="2017-09" db="EMBL/GenBank/DDBJ databases">
        <authorList>
            <person name="Ehlers B."/>
            <person name="Leendertz F.H."/>
        </authorList>
    </citation>
    <scope>NUCLEOTIDE SEQUENCE [LARGE SCALE GENOMIC DNA]</scope>
    <source>
        <strain evidence="1 2">Nm42</strain>
    </source>
</reference>
<protein>
    <submittedName>
        <fullName evidence="1">Uncharacterized protein</fullName>
    </submittedName>
</protein>
<dbReference type="EMBL" id="OCMU01000005">
    <property type="protein sequence ID" value="SOD23006.1"/>
    <property type="molecule type" value="Genomic_DNA"/>
</dbReference>
<sequence length="52" mass="6195">MFFHLKTYFLPKYKTSHLLGREQKKLKVLSNVKLLLILKVFIRAFFNTPIAV</sequence>
<proteinExistence type="predicted"/>
<dbReference type="Proteomes" id="UP000219335">
    <property type="component" value="Unassembled WGS sequence"/>
</dbReference>
<evidence type="ECO:0000313" key="2">
    <source>
        <dbReference type="Proteomes" id="UP000219335"/>
    </source>
</evidence>
<name>A0A286AMB1_9PROT</name>
<dbReference type="AlphaFoldDB" id="A0A286AMB1"/>
<accession>A0A286AMB1</accession>
<organism evidence="1 2">
    <name type="scientific">Nitrosomonas ureae</name>
    <dbReference type="NCBI Taxonomy" id="44577"/>
    <lineage>
        <taxon>Bacteria</taxon>
        <taxon>Pseudomonadati</taxon>
        <taxon>Pseudomonadota</taxon>
        <taxon>Betaproteobacteria</taxon>
        <taxon>Nitrosomonadales</taxon>
        <taxon>Nitrosomonadaceae</taxon>
        <taxon>Nitrosomonas</taxon>
    </lineage>
</organism>
<evidence type="ECO:0000313" key="1">
    <source>
        <dbReference type="EMBL" id="SOD23006.1"/>
    </source>
</evidence>